<feature type="domain" description="Pilus assembly protein E-set like" evidence="4">
    <location>
        <begin position="281"/>
        <end position="348"/>
    </location>
</feature>
<protein>
    <submittedName>
        <fullName evidence="6">TcfC E-set like domain-containing protein</fullName>
    </submittedName>
</protein>
<feature type="domain" description="Pilus assembly protein C-terminal" evidence="3">
    <location>
        <begin position="770"/>
        <end position="858"/>
    </location>
</feature>
<keyword evidence="1 2" id="KW-0732">Signal</keyword>
<dbReference type="EMBL" id="JAOBTT010000001">
    <property type="protein sequence ID" value="MDZ7279765.1"/>
    <property type="molecule type" value="Genomic_DNA"/>
</dbReference>
<dbReference type="Proteomes" id="UP001288620">
    <property type="component" value="Unassembled WGS sequence"/>
</dbReference>
<evidence type="ECO:0000259" key="4">
    <source>
        <dbReference type="Pfam" id="PF16967"/>
    </source>
</evidence>
<proteinExistence type="predicted"/>
<dbReference type="Pfam" id="PF16967">
    <property type="entry name" value="TcfC"/>
    <property type="match status" value="1"/>
</dbReference>
<organism evidence="6 7">
    <name type="scientific">Pantoea eucrina</name>
    <dbReference type="NCBI Taxonomy" id="472693"/>
    <lineage>
        <taxon>Bacteria</taxon>
        <taxon>Pseudomonadati</taxon>
        <taxon>Pseudomonadota</taxon>
        <taxon>Gammaproteobacteria</taxon>
        <taxon>Enterobacterales</taxon>
        <taxon>Erwiniaceae</taxon>
        <taxon>Pantoea</taxon>
    </lineage>
</organism>
<dbReference type="Pfam" id="PF17271">
    <property type="entry name" value="Usher_TcfC"/>
    <property type="match status" value="1"/>
</dbReference>
<dbReference type="RefSeq" id="WP_322543555.1">
    <property type="nucleotide sequence ID" value="NZ_JAOBTT010000001.1"/>
</dbReference>
<evidence type="ECO:0000256" key="2">
    <source>
        <dbReference type="SAM" id="SignalP"/>
    </source>
</evidence>
<gene>
    <name evidence="6" type="ORF">N4G40_16035</name>
</gene>
<evidence type="ECO:0000259" key="5">
    <source>
        <dbReference type="Pfam" id="PF17271"/>
    </source>
</evidence>
<feature type="chain" id="PRO_5047141167" evidence="2">
    <location>
        <begin position="30"/>
        <end position="882"/>
    </location>
</feature>
<sequence length="882" mass="95127">MERFSLGLLSVFVAGTVNLALTVPGTAHAATSVPAGFEALMLGQNEKIEVVLFATSLGLYDAEVKPETLRFSDPAALTQQLIDAGYVKPLFKRALIQALHYPLPRNGHLACDAMGCGFVKTDAVAVIFDESRSALDLFINPQWLMQKNQEARYYSAASNSQNALIHHQTVNWSKTQQDVNVSARGVGALGLGANRYLAGNWNAYFARASEQTRQQFRLQDLYLRQDWGKSHYIQAGQMDQTALASRLGGSFNFTLLPMPIFRGLRVGTTQAWRNQHHVADNATPVTLLLNHRARVDLYRGAELLGSQYMMPGLQAVETRNLPGGSYPLQLRIYQNDTLVRTEEVAFSKAATASASDKPEWFAQVGQPVQHLAQSSHDGRSSWQVGVRARVLRSMQVTSGLSATAGGFFNETRLDWQTTLGRSTLSASASVLLGERGVSGNAQQITINNGVSLSLYRSEQRGAQCRGRRQSDGLSCGESVSATLSTQVKGWTATLGHTRSTQYPFSLPFDAHQTGYSPRLTERRKTVSTTTQLSMGRGFTYGNMLINGQMGVFRSHQQENHGRSDRGVFLGMTLSHVARPPSSATRNSQTNLNAQYRSSALSGPQTTWNLSHDESFKGSSLRAWQANLSGSDRRDLSASLGGRVDGRYGNLNATLSHSQFTQSAAQQSFTGSYDSTLIASRDGMWLGAAGYGTPSGAALVRVAGKPGVVPGAAVDVQGNGQTVTLGLGDSAALPLPGWQQSSTDIHESDRADGPLLASISHGSGNKTDFIQPGRLVTREVSAKVTYTLVGRALADGKPLRQGTALNAHGDSLNQEGAFVLETPTPLQQLYIVQQNRFYTCALPAPDAAATLQVSGEIHCHEITLAALPAEIQNGHALAFITGK</sequence>
<feature type="signal peptide" evidence="2">
    <location>
        <begin position="1"/>
        <end position="29"/>
    </location>
</feature>
<evidence type="ECO:0000313" key="7">
    <source>
        <dbReference type="Proteomes" id="UP001288620"/>
    </source>
</evidence>
<comment type="caution">
    <text evidence="6">The sequence shown here is derived from an EMBL/GenBank/DDBJ whole genome shotgun (WGS) entry which is preliminary data.</text>
</comment>
<accession>A0ABU5LIJ6</accession>
<dbReference type="InterPro" id="IPR032636">
    <property type="entry name" value="Pilus_assem_E-set-like_dom"/>
</dbReference>
<evidence type="ECO:0000259" key="3">
    <source>
        <dbReference type="Pfam" id="PF15976"/>
    </source>
</evidence>
<reference evidence="7" key="1">
    <citation type="submission" date="2023-07" db="EMBL/GenBank/DDBJ databases">
        <title>Structural and functional analysis of rice phyllospheric bacteria for their antimicrobial properties and defense elicitation against blast disease.</title>
        <authorList>
            <person name="Sahu K.P."/>
            <person name="Asharani P."/>
            <person name="Kumar M."/>
            <person name="Reddy B."/>
            <person name="Kumar A."/>
        </authorList>
    </citation>
    <scope>NUCLEOTIDE SEQUENCE [LARGE SCALE GENOMIC DNA]</scope>
    <source>
        <strain evidence="7">OsEp_Plm_30P10</strain>
    </source>
</reference>
<keyword evidence="7" id="KW-1185">Reference proteome</keyword>
<evidence type="ECO:0000256" key="1">
    <source>
        <dbReference type="ARBA" id="ARBA00022729"/>
    </source>
</evidence>
<feature type="domain" description="TcfC Usher-like barrel" evidence="5">
    <location>
        <begin position="359"/>
        <end position="763"/>
    </location>
</feature>
<dbReference type="InterPro" id="IPR031917">
    <property type="entry name" value="Pilus_assem_C"/>
</dbReference>
<dbReference type="InterPro" id="IPR035224">
    <property type="entry name" value="Usher_TcfC"/>
</dbReference>
<dbReference type="Pfam" id="PF15976">
    <property type="entry name" value="CooC_C"/>
    <property type="match status" value="1"/>
</dbReference>
<evidence type="ECO:0000313" key="6">
    <source>
        <dbReference type="EMBL" id="MDZ7279765.1"/>
    </source>
</evidence>
<name>A0ABU5LIJ6_9GAMM</name>